<dbReference type="GeneID" id="61064178"/>
<dbReference type="EC" id="2.2.1.2" evidence="5 11"/>
<dbReference type="OMA" id="ATECYYQ"/>
<evidence type="ECO:0000256" key="1">
    <source>
        <dbReference type="ARBA" id="ARBA00003518"/>
    </source>
</evidence>
<evidence type="ECO:0000313" key="13">
    <source>
        <dbReference type="Proteomes" id="UP000535509"/>
    </source>
</evidence>
<sequence length="331" mass="37411">MYRDIKFSLWCDFLERDFINGEFLNLIENSVINGATSNPSIFKSAICSSCAYALLKDEYKRKSPKELYEILATTDIKMAANKLLKNYANDDDGFVSLEVDPNLYDDSEGTYKEGKRLFNIIKMPNVMIKVPATDSGYEAMSDLMKKGINVNATLVFSISQVKECLEAFSEGSRAYAKRFPGTPLPKGVISIFVSRFDRLLDKSLKNAGLETSKFGIYNATKAYKIIEQQDNKNIRALFASTGVKGDELPADYYIKELLYKNSINTAPLNTIKEFIKDMSEPKSPLECSIIDEYFDRTKKADINYEKSCKILLEDGLKAFCEAFDDILTSLK</sequence>
<dbReference type="UniPathway" id="UPA00115">
    <property type="reaction ID" value="UER00414"/>
</dbReference>
<keyword evidence="9 11" id="KW-0704">Schiff base</keyword>
<dbReference type="HAMAP" id="MF_00493">
    <property type="entry name" value="Transaldolase_2"/>
    <property type="match status" value="1"/>
</dbReference>
<evidence type="ECO:0000256" key="9">
    <source>
        <dbReference type="ARBA" id="ARBA00023270"/>
    </source>
</evidence>
<dbReference type="EMBL" id="AABTCC010000003">
    <property type="protein sequence ID" value="EAI8858578.1"/>
    <property type="molecule type" value="Genomic_DNA"/>
</dbReference>
<dbReference type="SUPFAM" id="SSF51569">
    <property type="entry name" value="Aldolase"/>
    <property type="match status" value="1"/>
</dbReference>
<evidence type="ECO:0000256" key="8">
    <source>
        <dbReference type="ARBA" id="ARBA00023126"/>
    </source>
</evidence>
<dbReference type="InterPro" id="IPR018225">
    <property type="entry name" value="Transaldolase_AS"/>
</dbReference>
<accession>A0A5L8JLD0</accession>
<evidence type="ECO:0000256" key="7">
    <source>
        <dbReference type="ARBA" id="ARBA00022679"/>
    </source>
</evidence>
<comment type="subcellular location">
    <subcellularLocation>
        <location evidence="2 11">Cytoplasm</location>
    </subcellularLocation>
</comment>
<evidence type="ECO:0000256" key="4">
    <source>
        <dbReference type="ARBA" id="ARBA00008426"/>
    </source>
</evidence>
<dbReference type="Pfam" id="PF00923">
    <property type="entry name" value="TAL_FSA"/>
    <property type="match status" value="1"/>
</dbReference>
<proteinExistence type="inferred from homology"/>
<dbReference type="PROSITE" id="PS01054">
    <property type="entry name" value="TRANSALDOLASE_1"/>
    <property type="match status" value="1"/>
</dbReference>
<reference evidence="12 13" key="1">
    <citation type="submission" date="2018-06" db="EMBL/GenBank/DDBJ databases">
        <authorList>
            <consortium name="PulseNet: The National Subtyping Network for Foodborne Disease Surveillance"/>
            <person name="Tarr C.L."/>
            <person name="Trees E."/>
            <person name="Katz L.S."/>
            <person name="Carleton-Romer H.A."/>
            <person name="Stroika S."/>
            <person name="Kucerova Z."/>
            <person name="Roache K.F."/>
            <person name="Sabol A.L."/>
            <person name="Besser J."/>
            <person name="Gerner-Smidt P."/>
        </authorList>
    </citation>
    <scope>NUCLEOTIDE SEQUENCE [LARGE SCALE GENOMIC DNA]</scope>
    <source>
        <strain evidence="12 13">PNUSAC001503</strain>
    </source>
</reference>
<comment type="catalytic activity">
    <reaction evidence="10 11">
        <text>D-sedoheptulose 7-phosphate + D-glyceraldehyde 3-phosphate = D-erythrose 4-phosphate + beta-D-fructose 6-phosphate</text>
        <dbReference type="Rhea" id="RHEA:17053"/>
        <dbReference type="ChEBI" id="CHEBI:16897"/>
        <dbReference type="ChEBI" id="CHEBI:57483"/>
        <dbReference type="ChEBI" id="CHEBI:57634"/>
        <dbReference type="ChEBI" id="CHEBI:59776"/>
        <dbReference type="EC" id="2.2.1.2"/>
    </reaction>
</comment>
<keyword evidence="13" id="KW-1185">Reference proteome</keyword>
<evidence type="ECO:0000256" key="6">
    <source>
        <dbReference type="ARBA" id="ARBA00022490"/>
    </source>
</evidence>
<comment type="caution">
    <text evidence="12">The sequence shown here is derived from an EMBL/GenBank/DDBJ whole genome shotgun (WGS) entry which is preliminary data.</text>
</comment>
<dbReference type="InterPro" id="IPR004732">
    <property type="entry name" value="Transaldolase_2"/>
</dbReference>
<keyword evidence="8 11" id="KW-0570">Pentose shunt</keyword>
<dbReference type="GO" id="GO:0006098">
    <property type="term" value="P:pentose-phosphate shunt"/>
    <property type="evidence" value="ECO:0007669"/>
    <property type="project" value="UniProtKB-UniRule"/>
</dbReference>
<evidence type="ECO:0000313" key="12">
    <source>
        <dbReference type="EMBL" id="EAI8858578.1"/>
    </source>
</evidence>
<comment type="function">
    <text evidence="1 11">Transaldolase is important for the balance of metabolites in the pentose-phosphate pathway.</text>
</comment>
<evidence type="ECO:0000256" key="3">
    <source>
        <dbReference type="ARBA" id="ARBA00004857"/>
    </source>
</evidence>
<dbReference type="NCBIfam" id="NF003026">
    <property type="entry name" value="PRK03903.1"/>
    <property type="match status" value="1"/>
</dbReference>
<gene>
    <name evidence="11" type="primary">tal</name>
    <name evidence="12" type="ORF">CX802_01765</name>
</gene>
<evidence type="ECO:0000256" key="5">
    <source>
        <dbReference type="ARBA" id="ARBA00013151"/>
    </source>
</evidence>
<keyword evidence="7 11" id="KW-0808">Transferase</keyword>
<evidence type="ECO:0000256" key="2">
    <source>
        <dbReference type="ARBA" id="ARBA00004496"/>
    </source>
</evidence>
<dbReference type="GO" id="GO:0005737">
    <property type="term" value="C:cytoplasm"/>
    <property type="evidence" value="ECO:0007669"/>
    <property type="project" value="UniProtKB-SubCell"/>
</dbReference>
<evidence type="ECO:0000256" key="10">
    <source>
        <dbReference type="ARBA" id="ARBA00048810"/>
    </source>
</evidence>
<name>A0A5L8JLD0_CAMFE</name>
<dbReference type="PIRSF" id="PIRSF036915">
    <property type="entry name" value="Trnald_Bac_Plnt"/>
    <property type="match status" value="1"/>
</dbReference>
<keyword evidence="6 11" id="KW-0963">Cytoplasm</keyword>
<dbReference type="NCBIfam" id="TIGR00876">
    <property type="entry name" value="tal_mycobact"/>
    <property type="match status" value="1"/>
</dbReference>
<comment type="pathway">
    <text evidence="3 11">Carbohydrate degradation; pentose phosphate pathway; D-glyceraldehyde 3-phosphate and beta-D-fructose 6-phosphate from D-ribose 5-phosphate and D-xylulose 5-phosphate (non-oxidative stage): step 2/3.</text>
</comment>
<comment type="similarity">
    <text evidence="4 11">Belongs to the transaldolase family. Type 2 subfamily.</text>
</comment>
<dbReference type="PANTHER" id="PTHR10683:SF31">
    <property type="entry name" value="TRANSALDOLASE"/>
    <property type="match status" value="1"/>
</dbReference>
<feature type="active site" description="Schiff-base intermediate with substrate" evidence="11">
    <location>
        <position position="129"/>
    </location>
</feature>
<dbReference type="Gene3D" id="3.20.20.70">
    <property type="entry name" value="Aldolase class I"/>
    <property type="match status" value="1"/>
</dbReference>
<dbReference type="Proteomes" id="UP000535509">
    <property type="component" value="Unassembled WGS sequence"/>
</dbReference>
<dbReference type="GO" id="GO:0004801">
    <property type="term" value="F:transaldolase activity"/>
    <property type="evidence" value="ECO:0007669"/>
    <property type="project" value="UniProtKB-UniRule"/>
</dbReference>
<dbReference type="InterPro" id="IPR001585">
    <property type="entry name" value="TAL/FSA"/>
</dbReference>
<organism evidence="12 13">
    <name type="scientific">Campylobacter fetus</name>
    <dbReference type="NCBI Taxonomy" id="196"/>
    <lineage>
        <taxon>Bacteria</taxon>
        <taxon>Pseudomonadati</taxon>
        <taxon>Campylobacterota</taxon>
        <taxon>Epsilonproteobacteria</taxon>
        <taxon>Campylobacterales</taxon>
        <taxon>Campylobacteraceae</taxon>
        <taxon>Campylobacter</taxon>
    </lineage>
</organism>
<dbReference type="PANTHER" id="PTHR10683">
    <property type="entry name" value="TRANSALDOLASE"/>
    <property type="match status" value="1"/>
</dbReference>
<protein>
    <recommendedName>
        <fullName evidence="5 11">Transaldolase</fullName>
        <ecNumber evidence="5 11">2.2.1.2</ecNumber>
    </recommendedName>
</protein>
<dbReference type="GO" id="GO:0005975">
    <property type="term" value="P:carbohydrate metabolic process"/>
    <property type="evidence" value="ECO:0007669"/>
    <property type="project" value="InterPro"/>
</dbReference>
<evidence type="ECO:0000256" key="11">
    <source>
        <dbReference type="HAMAP-Rule" id="MF_00493"/>
    </source>
</evidence>
<dbReference type="RefSeq" id="WP_002848458.1">
    <property type="nucleotide sequence ID" value="NZ_AACCWO020000042.1"/>
</dbReference>
<dbReference type="InterPro" id="IPR013785">
    <property type="entry name" value="Aldolase_TIM"/>
</dbReference>
<dbReference type="AlphaFoldDB" id="A0A5L8JLD0"/>